<dbReference type="InterPro" id="IPR001460">
    <property type="entry name" value="PCN-bd_Tpept"/>
</dbReference>
<feature type="domain" description="Penicillin-binding protein transpeptidase" evidence="18">
    <location>
        <begin position="325"/>
        <end position="607"/>
    </location>
</feature>
<feature type="region of interest" description="Disordered" evidence="16">
    <location>
        <begin position="532"/>
        <end position="555"/>
    </location>
</feature>
<evidence type="ECO:0000313" key="21">
    <source>
        <dbReference type="Proteomes" id="UP000653578"/>
    </source>
</evidence>
<keyword evidence="13" id="KW-0961">Cell wall biogenesis/degradation</keyword>
<evidence type="ECO:0000259" key="18">
    <source>
        <dbReference type="Pfam" id="PF00905"/>
    </source>
</evidence>
<evidence type="ECO:0000256" key="11">
    <source>
        <dbReference type="ARBA" id="ARBA00023136"/>
    </source>
</evidence>
<keyword evidence="8" id="KW-0133">Cell shape</keyword>
<keyword evidence="6 17" id="KW-0812">Transmembrane</keyword>
<evidence type="ECO:0000256" key="2">
    <source>
        <dbReference type="ARBA" id="ARBA00022645"/>
    </source>
</evidence>
<evidence type="ECO:0000256" key="17">
    <source>
        <dbReference type="SAM" id="Phobius"/>
    </source>
</evidence>
<keyword evidence="5" id="KW-0808">Transferase</keyword>
<evidence type="ECO:0000256" key="8">
    <source>
        <dbReference type="ARBA" id="ARBA00022960"/>
    </source>
</evidence>
<evidence type="ECO:0000256" key="16">
    <source>
        <dbReference type="SAM" id="MobiDB-lite"/>
    </source>
</evidence>
<keyword evidence="10 17" id="KW-1133">Transmembrane helix</keyword>
<evidence type="ECO:0000313" key="20">
    <source>
        <dbReference type="EMBL" id="NOU67579.1"/>
    </source>
</evidence>
<dbReference type="InterPro" id="IPR012338">
    <property type="entry name" value="Beta-lactam/transpept-like"/>
</dbReference>
<dbReference type="Gene3D" id="1.10.3810.10">
    <property type="entry name" value="Biosynthetic peptidoglycan transglycosylase-like"/>
    <property type="match status" value="1"/>
</dbReference>
<keyword evidence="1" id="KW-1003">Cell membrane</keyword>
<dbReference type="NCBIfam" id="TIGR02074">
    <property type="entry name" value="PBP_1a_fam"/>
    <property type="match status" value="1"/>
</dbReference>
<feature type="region of interest" description="Disordered" evidence="16">
    <location>
        <begin position="627"/>
        <end position="666"/>
    </location>
</feature>
<keyword evidence="12" id="KW-0511">Multifunctional enzyme</keyword>
<comment type="catalytic activity">
    <reaction evidence="15">
        <text>[GlcNAc-(1-&gt;4)-Mur2Ac(oyl-L-Ala-gamma-D-Glu-L-Lys-D-Ala-D-Ala)](n)-di-trans,octa-cis-undecaprenyl diphosphate + beta-D-GlcNAc-(1-&gt;4)-Mur2Ac(oyl-L-Ala-gamma-D-Glu-L-Lys-D-Ala-D-Ala)-di-trans,octa-cis-undecaprenyl diphosphate = [GlcNAc-(1-&gt;4)-Mur2Ac(oyl-L-Ala-gamma-D-Glu-L-Lys-D-Ala-D-Ala)](n+1)-di-trans,octa-cis-undecaprenyl diphosphate + di-trans,octa-cis-undecaprenyl diphosphate + H(+)</text>
        <dbReference type="Rhea" id="RHEA:23708"/>
        <dbReference type="Rhea" id="RHEA-COMP:9602"/>
        <dbReference type="Rhea" id="RHEA-COMP:9603"/>
        <dbReference type="ChEBI" id="CHEBI:15378"/>
        <dbReference type="ChEBI" id="CHEBI:58405"/>
        <dbReference type="ChEBI" id="CHEBI:60033"/>
        <dbReference type="ChEBI" id="CHEBI:78435"/>
        <dbReference type="EC" id="2.4.99.28"/>
    </reaction>
</comment>
<dbReference type="PANTHER" id="PTHR32282:SF32">
    <property type="entry name" value="PENICILLIN-BINDING PROTEIN 2A"/>
    <property type="match status" value="1"/>
</dbReference>
<evidence type="ECO:0000256" key="14">
    <source>
        <dbReference type="ARBA" id="ARBA00034000"/>
    </source>
</evidence>
<keyword evidence="9" id="KW-0573">Peptidoglycan synthesis</keyword>
<evidence type="ECO:0000256" key="9">
    <source>
        <dbReference type="ARBA" id="ARBA00022984"/>
    </source>
</evidence>
<evidence type="ECO:0000256" key="3">
    <source>
        <dbReference type="ARBA" id="ARBA00022670"/>
    </source>
</evidence>
<accession>A0ABX1XI96</accession>
<keyword evidence="4" id="KW-0328">Glycosyltransferase</keyword>
<organism evidence="20 21">
    <name type="scientific">Paenibacillus plantarum</name>
    <dbReference type="NCBI Taxonomy" id="2654975"/>
    <lineage>
        <taxon>Bacteria</taxon>
        <taxon>Bacillati</taxon>
        <taxon>Bacillota</taxon>
        <taxon>Bacilli</taxon>
        <taxon>Bacillales</taxon>
        <taxon>Paenibacillaceae</taxon>
        <taxon>Paenibacillus</taxon>
    </lineage>
</organism>
<reference evidence="20 21" key="1">
    <citation type="submission" date="2019-10" db="EMBL/GenBank/DDBJ databases">
        <title>Description of Paenibacillus humi sp. nov.</title>
        <authorList>
            <person name="Carlier A."/>
            <person name="Qi S."/>
        </authorList>
    </citation>
    <scope>NUCLEOTIDE SEQUENCE [LARGE SCALE GENOMIC DNA]</scope>
    <source>
        <strain evidence="20 21">LMG 31461</strain>
    </source>
</reference>
<evidence type="ECO:0000256" key="4">
    <source>
        <dbReference type="ARBA" id="ARBA00022676"/>
    </source>
</evidence>
<dbReference type="InterPro" id="IPR001264">
    <property type="entry name" value="Glyco_trans_51"/>
</dbReference>
<dbReference type="InterPro" id="IPR050396">
    <property type="entry name" value="Glycosyltr_51/Transpeptidase"/>
</dbReference>
<keyword evidence="7" id="KW-0378">Hydrolase</keyword>
<comment type="catalytic activity">
    <reaction evidence="14">
        <text>Preferential cleavage: (Ac)2-L-Lys-D-Ala-|-D-Ala. Also transpeptidation of peptidyl-alanyl moieties that are N-acyl substituents of D-alanine.</text>
        <dbReference type="EC" id="3.4.16.4"/>
    </reaction>
</comment>
<protein>
    <submittedName>
        <fullName evidence="20">PBP1A family penicillin-binding protein</fullName>
    </submittedName>
</protein>
<gene>
    <name evidence="20" type="ORF">GC096_26410</name>
</gene>
<evidence type="ECO:0000259" key="19">
    <source>
        <dbReference type="Pfam" id="PF00912"/>
    </source>
</evidence>
<evidence type="ECO:0000256" key="7">
    <source>
        <dbReference type="ARBA" id="ARBA00022801"/>
    </source>
</evidence>
<dbReference type="Gene3D" id="3.40.710.10">
    <property type="entry name" value="DD-peptidase/beta-lactamase superfamily"/>
    <property type="match status" value="1"/>
</dbReference>
<dbReference type="InterPro" id="IPR023346">
    <property type="entry name" value="Lysozyme-like_dom_sf"/>
</dbReference>
<dbReference type="EMBL" id="WHNY01000069">
    <property type="protein sequence ID" value="NOU67579.1"/>
    <property type="molecule type" value="Genomic_DNA"/>
</dbReference>
<keyword evidence="3" id="KW-0645">Protease</keyword>
<keyword evidence="2" id="KW-0121">Carboxypeptidase</keyword>
<evidence type="ECO:0000256" key="15">
    <source>
        <dbReference type="ARBA" id="ARBA00049902"/>
    </source>
</evidence>
<dbReference type="Proteomes" id="UP000653578">
    <property type="component" value="Unassembled WGS sequence"/>
</dbReference>
<proteinExistence type="predicted"/>
<dbReference type="PANTHER" id="PTHR32282">
    <property type="entry name" value="BINDING PROTEIN TRANSPEPTIDASE, PUTATIVE-RELATED"/>
    <property type="match status" value="1"/>
</dbReference>
<keyword evidence="21" id="KW-1185">Reference proteome</keyword>
<evidence type="ECO:0000256" key="10">
    <source>
        <dbReference type="ARBA" id="ARBA00022989"/>
    </source>
</evidence>
<feature type="transmembrane region" description="Helical" evidence="17">
    <location>
        <begin position="12"/>
        <end position="31"/>
    </location>
</feature>
<keyword evidence="11 17" id="KW-0472">Membrane</keyword>
<dbReference type="Pfam" id="PF00905">
    <property type="entry name" value="Transpeptidase"/>
    <property type="match status" value="1"/>
</dbReference>
<evidence type="ECO:0000256" key="1">
    <source>
        <dbReference type="ARBA" id="ARBA00022475"/>
    </source>
</evidence>
<comment type="caution">
    <text evidence="20">The sequence shown here is derived from an EMBL/GenBank/DDBJ whole genome shotgun (WGS) entry which is preliminary data.</text>
</comment>
<name>A0ABX1XI96_9BACL</name>
<dbReference type="InterPro" id="IPR036950">
    <property type="entry name" value="PBP_transglycosylase"/>
</dbReference>
<feature type="compositionally biased region" description="Basic and acidic residues" evidence="16">
    <location>
        <begin position="644"/>
        <end position="660"/>
    </location>
</feature>
<evidence type="ECO:0000256" key="12">
    <source>
        <dbReference type="ARBA" id="ARBA00023268"/>
    </source>
</evidence>
<dbReference type="Pfam" id="PF00912">
    <property type="entry name" value="Transgly"/>
    <property type="match status" value="1"/>
</dbReference>
<dbReference type="SUPFAM" id="SSF53955">
    <property type="entry name" value="Lysozyme-like"/>
    <property type="match status" value="1"/>
</dbReference>
<evidence type="ECO:0000256" key="6">
    <source>
        <dbReference type="ARBA" id="ARBA00022692"/>
    </source>
</evidence>
<dbReference type="SUPFAM" id="SSF56601">
    <property type="entry name" value="beta-lactamase/transpeptidase-like"/>
    <property type="match status" value="1"/>
</dbReference>
<evidence type="ECO:0000256" key="5">
    <source>
        <dbReference type="ARBA" id="ARBA00022679"/>
    </source>
</evidence>
<feature type="domain" description="Glycosyl transferase family 51" evidence="19">
    <location>
        <begin position="54"/>
        <end position="228"/>
    </location>
</feature>
<evidence type="ECO:0000256" key="13">
    <source>
        <dbReference type="ARBA" id="ARBA00023316"/>
    </source>
</evidence>
<sequence>MKGLSRRFWQVSVGVVLVMGVGMALMSTLYIKGLDVSLLNQPLPEASVVLDKNGQVASQLSASKIDAVPFKDIPQVLVDAIVAVEDRRFFEHKGVDMKSIFRAVGRDVLKGSYSEGASTITQQLARNLFLTADKTVGRKLREAAYAIKIETSYSKNDILEMYLNKIYFGEGSWGVQGAAKTYFNKNVTDLTLPEAAVLAALPKAPSHYSPFQNEEQALERRNTVLKLMLKEGKITQQEYEKADASALGAVKTVNTDEAKGRNRAYVDAVIDEAVTLYGFTEEQLLTGGLRITTELDPTVQKAVIDVVNNDSLFPESKPDQLIQSGAVIVDQKTGGVRALAGGRGEGVFRGFSHATQLRRQPGSAFKPVAVYGPALELGYKPSTILFDGPLNIEGYQPQDWDHQSRGQVSMQEAITSSWNVPAVWLLHEIGIDNGLKFAKSLGISLPAQDRQLGIALGGLSEGVSPLQMAQAFSAFAAKGVLNPAHLIAKIETNDGHLLVQAKAKGQSVMRAETANTMTAMLQTAVAQGTGKNAAMNRPVAGKSGTTQLPDTKEFEGIGSGSAKDAWFVGYTPELTAAVWVGYDRTDATHYLTTSGGAVPAVLFREMLSRALAQAPVVAFDIPMSVDRPQKEIQTDQSHSAEPPGKPEKEPHKQMEQGHGHGKEKKK</sequence>